<evidence type="ECO:0000313" key="7">
    <source>
        <dbReference type="WBParaSite" id="maker-uti_cns_0002511-snap-gene-0.4-mRNA-1"/>
    </source>
</evidence>
<name>A0A1I8GPD0_9PLAT</name>
<dbReference type="Pfam" id="PF00159">
    <property type="entry name" value="Hormone_3"/>
    <property type="match status" value="1"/>
</dbReference>
<feature type="transmembrane region" description="Helical" evidence="5">
    <location>
        <begin position="73"/>
        <end position="96"/>
    </location>
</feature>
<dbReference type="PROSITE" id="PS00265">
    <property type="entry name" value="PANCREATIC_HORMONE_1"/>
    <property type="match status" value="1"/>
</dbReference>
<dbReference type="GO" id="GO:0005179">
    <property type="term" value="F:hormone activity"/>
    <property type="evidence" value="ECO:0007669"/>
    <property type="project" value="InterPro"/>
</dbReference>
<comment type="subcellular location">
    <subcellularLocation>
        <location evidence="1">Secreted</location>
    </subcellularLocation>
</comment>
<dbReference type="SMART" id="SM00309">
    <property type="entry name" value="PAH"/>
    <property type="match status" value="1"/>
</dbReference>
<keyword evidence="5" id="KW-0472">Membrane</keyword>
<keyword evidence="3" id="KW-0964">Secreted</keyword>
<dbReference type="WBParaSite" id="maker-uti_cns_0002511-snap-gene-0.4-mRNA-1">
    <property type="protein sequence ID" value="maker-uti_cns_0002511-snap-gene-0.4-mRNA-1"/>
    <property type="gene ID" value="maker-uti_cns_0002511-snap-gene-0.4"/>
</dbReference>
<evidence type="ECO:0000256" key="2">
    <source>
        <dbReference type="ARBA" id="ARBA00010022"/>
    </source>
</evidence>
<dbReference type="GO" id="GO:0005576">
    <property type="term" value="C:extracellular region"/>
    <property type="evidence" value="ECO:0007669"/>
    <property type="project" value="UniProtKB-SubCell"/>
</dbReference>
<dbReference type="Proteomes" id="UP000095280">
    <property type="component" value="Unplaced"/>
</dbReference>
<reference evidence="7" key="1">
    <citation type="submission" date="2016-11" db="UniProtKB">
        <authorList>
            <consortium name="WormBaseParasite"/>
        </authorList>
    </citation>
    <scope>IDENTIFICATION</scope>
</reference>
<dbReference type="AlphaFoldDB" id="A0A1I8GPD0"/>
<sequence>GRSVGVSVAITAAQVVEQKSADPGKRLCYNSSEPIKYKPPSKMQHLATCGRPLLDKGWRGSTVPPRQLTLAPLVLALLLALLLVAPAPAAAFRVAGLSDSAAIEKRQLVKPQMPERFNSEEELKIYMQQLEAYYKLLARQRFGKRSDPEVWQDVDRDALYY</sequence>
<dbReference type="InterPro" id="IPR001955">
    <property type="entry name" value="Pancreatic_hormone-like"/>
</dbReference>
<keyword evidence="5" id="KW-0812">Transmembrane</keyword>
<evidence type="ECO:0000256" key="5">
    <source>
        <dbReference type="SAM" id="Phobius"/>
    </source>
</evidence>
<evidence type="ECO:0000256" key="4">
    <source>
        <dbReference type="RuleBase" id="RU000656"/>
    </source>
</evidence>
<comment type="similarity">
    <text evidence="2 4">Belongs to the NPY family.</text>
</comment>
<keyword evidence="6" id="KW-1185">Reference proteome</keyword>
<organism evidence="6 7">
    <name type="scientific">Macrostomum lignano</name>
    <dbReference type="NCBI Taxonomy" id="282301"/>
    <lineage>
        <taxon>Eukaryota</taxon>
        <taxon>Metazoa</taxon>
        <taxon>Spiralia</taxon>
        <taxon>Lophotrochozoa</taxon>
        <taxon>Platyhelminthes</taxon>
        <taxon>Rhabditophora</taxon>
        <taxon>Macrostomorpha</taxon>
        <taxon>Macrostomida</taxon>
        <taxon>Macrostomidae</taxon>
        <taxon>Macrostomum</taxon>
    </lineage>
</organism>
<accession>A0A1I8GPD0</accession>
<evidence type="ECO:0000256" key="1">
    <source>
        <dbReference type="ARBA" id="ARBA00004613"/>
    </source>
</evidence>
<evidence type="ECO:0000256" key="3">
    <source>
        <dbReference type="ARBA" id="ARBA00022525"/>
    </source>
</evidence>
<evidence type="ECO:0000313" key="6">
    <source>
        <dbReference type="Proteomes" id="UP000095280"/>
    </source>
</evidence>
<protein>
    <submittedName>
        <fullName evidence="7">TGFB1 factor</fullName>
    </submittedName>
</protein>
<dbReference type="PROSITE" id="PS50276">
    <property type="entry name" value="PANCREATIC_HORMONE_2"/>
    <property type="match status" value="1"/>
</dbReference>
<proteinExistence type="inferred from homology"/>
<keyword evidence="5" id="KW-1133">Transmembrane helix</keyword>
<dbReference type="InterPro" id="IPR020392">
    <property type="entry name" value="Pancreatic_hormone-like_CS"/>
</dbReference>